<reference evidence="6 7" key="1">
    <citation type="submission" date="2017-07" db="EMBL/GenBank/DDBJ databases">
        <title>Complete genome sequence of Oryzomicrobium terrae TPP412.</title>
        <authorList>
            <person name="Chiu L.-W."/>
            <person name="Lo K.-J."/>
            <person name="Tsai Y.-M."/>
            <person name="Lin S.-S."/>
            <person name="Kuo C.-H."/>
            <person name="Liu C.-T."/>
        </authorList>
    </citation>
    <scope>NUCLEOTIDE SEQUENCE [LARGE SCALE GENOMIC DNA]</scope>
    <source>
        <strain evidence="6 7">TPP412</strain>
    </source>
</reference>
<dbReference type="Gene3D" id="3.40.50.150">
    <property type="entry name" value="Vaccinia Virus protein VP39"/>
    <property type="match status" value="1"/>
</dbReference>
<dbReference type="PANTHER" id="PTHR32183:SF11">
    <property type="entry name" value="THIOL METHYLTRANSFERASE 2-RELATED"/>
    <property type="match status" value="1"/>
</dbReference>
<keyword evidence="1" id="KW-0597">Phosphoprotein</keyword>
<dbReference type="GO" id="GO:0008757">
    <property type="term" value="F:S-adenosylmethionine-dependent methyltransferase activity"/>
    <property type="evidence" value="ECO:0007669"/>
    <property type="project" value="InterPro"/>
</dbReference>
<dbReference type="Proteomes" id="UP000323671">
    <property type="component" value="Chromosome"/>
</dbReference>
<dbReference type="AlphaFoldDB" id="A0A5C1E549"/>
<dbReference type="EMBL" id="CP022579">
    <property type="protein sequence ID" value="QEL64056.1"/>
    <property type="molecule type" value="Genomic_DNA"/>
</dbReference>
<evidence type="ECO:0000256" key="5">
    <source>
        <dbReference type="SAM" id="MobiDB-lite"/>
    </source>
</evidence>
<evidence type="ECO:0000256" key="3">
    <source>
        <dbReference type="ARBA" id="ARBA00022679"/>
    </source>
</evidence>
<evidence type="ECO:0000313" key="6">
    <source>
        <dbReference type="EMBL" id="QEL64056.1"/>
    </source>
</evidence>
<sequence>MEKPVDSGVPPSGQKPASQRPETPDFWDKRFAEGVMPWDAGSLERLPAAFRTFFAGHPACRVLIPGCGTAYEAGHLDAAGHRVTALDFSREAVLKAEAQLAGWGGKLLCADFFAHAPEAAYDLVFERAFLCALPRKMWPDYAAAMARLVAPGGLLAGFFVVGEEAGGPPFAIDPARLEALLAPHFVRETDDAVSDSLPVFAGRERWQVWRRRDAAAPR</sequence>
<feature type="region of interest" description="Disordered" evidence="5">
    <location>
        <begin position="1"/>
        <end position="24"/>
    </location>
</feature>
<proteinExistence type="predicted"/>
<evidence type="ECO:0000313" key="7">
    <source>
        <dbReference type="Proteomes" id="UP000323671"/>
    </source>
</evidence>
<evidence type="ECO:0000256" key="2">
    <source>
        <dbReference type="ARBA" id="ARBA00022603"/>
    </source>
</evidence>
<dbReference type="SUPFAM" id="SSF53335">
    <property type="entry name" value="S-adenosyl-L-methionine-dependent methyltransferases"/>
    <property type="match status" value="1"/>
</dbReference>
<dbReference type="InterPro" id="IPR008854">
    <property type="entry name" value="TPMT"/>
</dbReference>
<dbReference type="Pfam" id="PF05724">
    <property type="entry name" value="TPMT"/>
    <property type="match status" value="1"/>
</dbReference>
<keyword evidence="2" id="KW-0489">Methyltransferase</keyword>
<organism evidence="6 7">
    <name type="scientific">Oryzomicrobium terrae</name>
    <dbReference type="NCBI Taxonomy" id="1735038"/>
    <lineage>
        <taxon>Bacteria</taxon>
        <taxon>Pseudomonadati</taxon>
        <taxon>Pseudomonadota</taxon>
        <taxon>Betaproteobacteria</taxon>
        <taxon>Rhodocyclales</taxon>
        <taxon>Rhodocyclaceae</taxon>
        <taxon>Oryzomicrobium</taxon>
    </lineage>
</organism>
<dbReference type="PANTHER" id="PTHR32183">
    <property type="match status" value="1"/>
</dbReference>
<keyword evidence="3" id="KW-0808">Transferase</keyword>
<evidence type="ECO:0000256" key="1">
    <source>
        <dbReference type="ARBA" id="ARBA00022553"/>
    </source>
</evidence>
<protein>
    <recommendedName>
        <fullName evidence="8">Thiopurine S-methyltransferase</fullName>
    </recommendedName>
</protein>
<dbReference type="InterPro" id="IPR029063">
    <property type="entry name" value="SAM-dependent_MTases_sf"/>
</dbReference>
<evidence type="ECO:0008006" key="8">
    <source>
        <dbReference type="Google" id="ProtNLM"/>
    </source>
</evidence>
<evidence type="ECO:0000256" key="4">
    <source>
        <dbReference type="ARBA" id="ARBA00022691"/>
    </source>
</evidence>
<keyword evidence="7" id="KW-1185">Reference proteome</keyword>
<dbReference type="CDD" id="cd02440">
    <property type="entry name" value="AdoMet_MTases"/>
    <property type="match status" value="1"/>
</dbReference>
<dbReference type="KEGG" id="otr:OTERR_05800"/>
<keyword evidence="4" id="KW-0949">S-adenosyl-L-methionine</keyword>
<name>A0A5C1E549_9RHOO</name>
<dbReference type="GO" id="GO:0032259">
    <property type="term" value="P:methylation"/>
    <property type="evidence" value="ECO:0007669"/>
    <property type="project" value="UniProtKB-KW"/>
</dbReference>
<dbReference type="PROSITE" id="PS51585">
    <property type="entry name" value="SAM_MT_TPMT"/>
    <property type="match status" value="1"/>
</dbReference>
<accession>A0A5C1E549</accession>
<gene>
    <name evidence="6" type="ORF">OTERR_05800</name>
</gene>